<comment type="caution">
    <text evidence="3">The sequence shown here is derived from an EMBL/GenBank/DDBJ whole genome shotgun (WGS) entry which is preliminary data.</text>
</comment>
<dbReference type="Proteomes" id="UP000523139">
    <property type="component" value="Unassembled WGS sequence"/>
</dbReference>
<keyword evidence="4" id="KW-1185">Reference proteome</keyword>
<name>A0A7X8TLE0_9MICC</name>
<sequence length="97" mass="10393">MSDVSVPKNGEAEAPSGEKPRRRRLPLGGFSVRARILAAVVGLAAMGLIVAGYTVFFLQQIQVEDRINAELQAGAEEFVVLHESGIDPQTGSSQMRV</sequence>
<evidence type="ECO:0000256" key="2">
    <source>
        <dbReference type="SAM" id="Phobius"/>
    </source>
</evidence>
<evidence type="ECO:0000313" key="3">
    <source>
        <dbReference type="EMBL" id="NLS10833.1"/>
    </source>
</evidence>
<protein>
    <submittedName>
        <fullName evidence="3">Uncharacterized protein</fullName>
    </submittedName>
</protein>
<feature type="transmembrane region" description="Helical" evidence="2">
    <location>
        <begin position="36"/>
        <end position="58"/>
    </location>
</feature>
<keyword evidence="2" id="KW-0812">Transmembrane</keyword>
<dbReference type="RefSeq" id="WP_168888323.1">
    <property type="nucleotide sequence ID" value="NZ_JABAHY010000016.1"/>
</dbReference>
<dbReference type="AlphaFoldDB" id="A0A7X8TLE0"/>
<evidence type="ECO:0000313" key="4">
    <source>
        <dbReference type="Proteomes" id="UP000523139"/>
    </source>
</evidence>
<feature type="region of interest" description="Disordered" evidence="1">
    <location>
        <begin position="1"/>
        <end position="24"/>
    </location>
</feature>
<proteinExistence type="predicted"/>
<keyword evidence="2" id="KW-0472">Membrane</keyword>
<reference evidence="3 4" key="1">
    <citation type="submission" date="2020-04" db="EMBL/GenBank/DDBJ databases">
        <title>Nesterenkonia sp. nov., isolated from marine sediment.</title>
        <authorList>
            <person name="Zhang G."/>
        </authorList>
    </citation>
    <scope>NUCLEOTIDE SEQUENCE [LARGE SCALE GENOMIC DNA]</scope>
    <source>
        <strain evidence="3 4">MY13</strain>
    </source>
</reference>
<organism evidence="3 4">
    <name type="scientific">Nesterenkonia sedimenti</name>
    <dbReference type="NCBI Taxonomy" id="1463632"/>
    <lineage>
        <taxon>Bacteria</taxon>
        <taxon>Bacillati</taxon>
        <taxon>Actinomycetota</taxon>
        <taxon>Actinomycetes</taxon>
        <taxon>Micrococcales</taxon>
        <taxon>Micrococcaceae</taxon>
        <taxon>Nesterenkonia</taxon>
    </lineage>
</organism>
<gene>
    <name evidence="3" type="ORF">HGQ17_12690</name>
</gene>
<keyword evidence="2" id="KW-1133">Transmembrane helix</keyword>
<accession>A0A7X8TLE0</accession>
<dbReference type="EMBL" id="JABAHY010000016">
    <property type="protein sequence ID" value="NLS10833.1"/>
    <property type="molecule type" value="Genomic_DNA"/>
</dbReference>
<evidence type="ECO:0000256" key="1">
    <source>
        <dbReference type="SAM" id="MobiDB-lite"/>
    </source>
</evidence>